<dbReference type="GO" id="GO:0005886">
    <property type="term" value="C:plasma membrane"/>
    <property type="evidence" value="ECO:0007669"/>
    <property type="project" value="TreeGrafter"/>
</dbReference>
<dbReference type="SUPFAM" id="SSF81653">
    <property type="entry name" value="Calcium ATPase, transduction domain A"/>
    <property type="match status" value="1"/>
</dbReference>
<dbReference type="VEuPathDB" id="TrichDB:TRFO_39777"/>
<keyword evidence="9 15" id="KW-1133">Transmembrane helix</keyword>
<dbReference type="GO" id="GO:0000287">
    <property type="term" value="F:magnesium ion binding"/>
    <property type="evidence" value="ECO:0007669"/>
    <property type="project" value="UniProtKB-UniRule"/>
</dbReference>
<dbReference type="PANTHER" id="PTHR24092:SF218">
    <property type="entry name" value="PHOSPHOLIPID-TRANSPORTING ATPASE"/>
    <property type="match status" value="1"/>
</dbReference>
<dbReference type="GO" id="GO:0045332">
    <property type="term" value="P:phospholipid translocation"/>
    <property type="evidence" value="ECO:0007669"/>
    <property type="project" value="TreeGrafter"/>
</dbReference>
<dbReference type="SUPFAM" id="SSF81665">
    <property type="entry name" value="Calcium ATPase, transmembrane domain M"/>
    <property type="match status" value="1"/>
</dbReference>
<evidence type="ECO:0000256" key="13">
    <source>
        <dbReference type="PIRSR" id="PIRSR606539-2"/>
    </source>
</evidence>
<feature type="transmembrane region" description="Helical" evidence="15">
    <location>
        <begin position="939"/>
        <end position="960"/>
    </location>
</feature>
<evidence type="ECO:0000256" key="11">
    <source>
        <dbReference type="ARBA" id="ARBA00034036"/>
    </source>
</evidence>
<feature type="transmembrane region" description="Helical" evidence="15">
    <location>
        <begin position="327"/>
        <end position="348"/>
    </location>
</feature>
<dbReference type="InterPro" id="IPR008250">
    <property type="entry name" value="ATPase_P-typ_transduc_dom_A_sf"/>
</dbReference>
<dbReference type="FunFam" id="3.40.50.1000:FF:000014">
    <property type="entry name" value="Phospholipid-transporting ATPase"/>
    <property type="match status" value="1"/>
</dbReference>
<feature type="transmembrane region" description="Helical" evidence="15">
    <location>
        <begin position="835"/>
        <end position="855"/>
    </location>
</feature>
<keyword evidence="3 15" id="KW-0812">Transmembrane</keyword>
<dbReference type="EC" id="7.6.2.1" evidence="15"/>
<dbReference type="Proteomes" id="UP000179807">
    <property type="component" value="Unassembled WGS sequence"/>
</dbReference>
<keyword evidence="6 13" id="KW-0067">ATP-binding</keyword>
<dbReference type="InterPro" id="IPR018303">
    <property type="entry name" value="ATPase_P-typ_P_site"/>
</dbReference>
<feature type="binding site" evidence="13">
    <location>
        <position position="635"/>
    </location>
    <ligand>
        <name>ATP</name>
        <dbReference type="ChEBI" id="CHEBI:30616"/>
    </ligand>
</feature>
<feature type="transmembrane region" description="Helical" evidence="15">
    <location>
        <begin position="980"/>
        <end position="1001"/>
    </location>
</feature>
<keyword evidence="7 14" id="KW-0460">Magnesium</keyword>
<feature type="binding site" evidence="13">
    <location>
        <position position="748"/>
    </location>
    <ligand>
        <name>ATP</name>
        <dbReference type="ChEBI" id="CHEBI:30616"/>
    </ligand>
</feature>
<proteinExistence type="inferred from homology"/>
<evidence type="ECO:0000256" key="10">
    <source>
        <dbReference type="ARBA" id="ARBA00023136"/>
    </source>
</evidence>
<feature type="transmembrane region" description="Helical" evidence="15">
    <location>
        <begin position="916"/>
        <end position="932"/>
    </location>
</feature>
<feature type="binding site" evidence="13">
    <location>
        <position position="636"/>
    </location>
    <ligand>
        <name>ATP</name>
        <dbReference type="ChEBI" id="CHEBI:30616"/>
    </ligand>
</feature>
<feature type="compositionally biased region" description="Polar residues" evidence="16">
    <location>
        <begin position="1063"/>
        <end position="1080"/>
    </location>
</feature>
<dbReference type="PROSITE" id="PS00154">
    <property type="entry name" value="ATPASE_E1_E2"/>
    <property type="match status" value="1"/>
</dbReference>
<evidence type="ECO:0000256" key="5">
    <source>
        <dbReference type="ARBA" id="ARBA00022741"/>
    </source>
</evidence>
<dbReference type="InterPro" id="IPR044492">
    <property type="entry name" value="P_typ_ATPase_HD_dom"/>
</dbReference>
<dbReference type="OrthoDB" id="377733at2759"/>
<evidence type="ECO:0000256" key="3">
    <source>
        <dbReference type="ARBA" id="ARBA00022692"/>
    </source>
</evidence>
<keyword evidence="5 13" id="KW-0547">Nucleotide-binding</keyword>
<evidence type="ECO:0000259" key="17">
    <source>
        <dbReference type="Pfam" id="PF16209"/>
    </source>
</evidence>
<reference evidence="19" key="1">
    <citation type="submission" date="2016-10" db="EMBL/GenBank/DDBJ databases">
        <authorList>
            <person name="Benchimol M."/>
            <person name="Almeida L.G."/>
            <person name="Vasconcelos A.T."/>
            <person name="Perreira-Neves A."/>
            <person name="Rosa I.A."/>
            <person name="Tasca T."/>
            <person name="Bogo M.R."/>
            <person name="de Souza W."/>
        </authorList>
    </citation>
    <scope>NUCLEOTIDE SEQUENCE [LARGE SCALE GENOMIC DNA]</scope>
    <source>
        <strain evidence="19">K</strain>
    </source>
</reference>
<dbReference type="GO" id="GO:0016887">
    <property type="term" value="F:ATP hydrolysis activity"/>
    <property type="evidence" value="ECO:0007669"/>
    <property type="project" value="InterPro"/>
</dbReference>
<feature type="compositionally biased region" description="Basic and acidic residues" evidence="16">
    <location>
        <begin position="1082"/>
        <end position="1091"/>
    </location>
</feature>
<feature type="binding site" evidence="13">
    <location>
        <position position="634"/>
    </location>
    <ligand>
        <name>ATP</name>
        <dbReference type="ChEBI" id="CHEBI:30616"/>
    </ligand>
</feature>
<dbReference type="SFLD" id="SFLDG00002">
    <property type="entry name" value="C1.7:_P-type_atpase_like"/>
    <property type="match status" value="1"/>
</dbReference>
<feature type="binding site" evidence="13">
    <location>
        <position position="526"/>
    </location>
    <ligand>
        <name>ATP</name>
        <dbReference type="ChEBI" id="CHEBI:30616"/>
    </ligand>
</feature>
<dbReference type="GO" id="GO:0005524">
    <property type="term" value="F:ATP binding"/>
    <property type="evidence" value="ECO:0007669"/>
    <property type="project" value="UniProtKB-UniRule"/>
</dbReference>
<feature type="active site" description="4-aspartylphosphate intermediate" evidence="12">
    <location>
        <position position="387"/>
    </location>
</feature>
<dbReference type="InterPro" id="IPR032631">
    <property type="entry name" value="P-type_ATPase_N"/>
</dbReference>
<keyword evidence="8 15" id="KW-1278">Translocase</keyword>
<feature type="transmembrane region" description="Helical" evidence="15">
    <location>
        <begin position="60"/>
        <end position="79"/>
    </location>
</feature>
<protein>
    <recommendedName>
        <fullName evidence="15">Phospholipid-transporting ATPase</fullName>
        <ecNumber evidence="15">7.6.2.1</ecNumber>
    </recommendedName>
</protein>
<dbReference type="InterPro" id="IPR023298">
    <property type="entry name" value="ATPase_P-typ_TM_dom_sf"/>
</dbReference>
<dbReference type="Pfam" id="PF16209">
    <property type="entry name" value="PhoLip_ATPase_N"/>
    <property type="match status" value="1"/>
</dbReference>
<sequence>MPTKVAAGIQDDNPWGVIRFLYKSHSWPGQKDNFISTTRYTPLTFLPLTLFENFRCMTNIYFLIVLVISCLPSSPVSFILNLIPLSFVLAVSMIKSLIEDLLKHKQDKIRNKTPVRIYRFGEWISSISREIQVGDLVMQEGNCMVTCDMMFIQSSNPNQTINYSETQLNGESAVKTLSPHSAFKDKIFPHFLTRNSFEIHMPEPTRDLFKFDAKMVGPEKSIYPIAIHNILLRGMSIHYTDWFMGIALCTGHDCKIMKNQRHPPSKITQFDKDINWMIIGIFIFKMILIIILSAVGALKETGNTFPYLKSVTTTFFPSFGTIWMQYFVLYSYFIPISLVVTVEIIRLFHMIILMFDKSMYDEFFGWPEPHSANSIGQLGFITHILSDKTGTLTENIMELVEFVDENGKREAMDFVNDTSEKREKSFEFLKCLAICNTVIVYHNTEGKIEYNAESPDEAAFVDFASKCGVSLIDRQPEEITLKLDNDGSFQTVKYKIISVLPFNSDRKRMTIAVQKNGTNEIEVYTKGADNIIYERSKLPLYAKEVDEFAVKGFRTLVFAKRTLNNAESKKWIHDFSMANSQISNRDEAIAKIASNIESNLNCIGVSAIEDKLQPNVKEAIQWLRIAKISFWVLTGDKLETAIEIGKTSAVILPDSDMLIVSNENDVEIEKQLNKYFDQFQSFNDPVLILTAHATELVLTTLTDIFIPLAIQCKSVIFSRVSPFQKASIVAMIKKTPNTMTLAIGDGANDVGMIQEAHIGIGVQGREGSQAAQNSDFALPRFKHLIKLIAVHGHWTMSRFMRTAMFMLYKNFAFIMTYFWSTFDVMFSPTDFYDEFFMSMFNLVFTLFPPFAYGFFERDMTCKSLLHYPQLHRSVPNPMHFPSLIIYFLMALYHSLIAYYTIRFLCQNEPLQCNGNLAYIIIVMITGFQMTFWTNDWNGFVIASLCITLVLLFAFITFYSYFFVPSLVGMVNQTLGSIRGWFTIVVALFLAIFPPLTIQYIINNVKPTLSKLIMERECFNENDDEDFTLALKNQEFNPSEKADFEQKDILNANEFSSKVPDIASNTNASDDSLWHVNSQSLPGKKEQPKQIELDWECQEDVSESEYSLEDYSDSESDGFFR</sequence>
<dbReference type="InterPro" id="IPR032630">
    <property type="entry name" value="P_typ_ATPase_c"/>
</dbReference>
<feature type="transmembrane region" description="Helical" evidence="15">
    <location>
        <begin position="276"/>
        <end position="298"/>
    </location>
</feature>
<evidence type="ECO:0000256" key="1">
    <source>
        <dbReference type="ARBA" id="ARBA00004141"/>
    </source>
</evidence>
<feature type="binding site" evidence="13">
    <location>
        <position position="389"/>
    </location>
    <ligand>
        <name>ATP</name>
        <dbReference type="ChEBI" id="CHEBI:30616"/>
    </ligand>
</feature>
<feature type="binding site" evidence="14">
    <location>
        <position position="387"/>
    </location>
    <ligand>
        <name>Mg(2+)</name>
        <dbReference type="ChEBI" id="CHEBI:18420"/>
    </ligand>
</feature>
<dbReference type="SFLD" id="SFLDF00027">
    <property type="entry name" value="p-type_atpase"/>
    <property type="match status" value="1"/>
</dbReference>
<feature type="binding site" evidence="13">
    <location>
        <position position="387"/>
    </location>
    <ligand>
        <name>ATP</name>
        <dbReference type="ChEBI" id="CHEBI:30616"/>
    </ligand>
</feature>
<feature type="binding site" evidence="13">
    <location>
        <position position="502"/>
    </location>
    <ligand>
        <name>ATP</name>
        <dbReference type="ChEBI" id="CHEBI:30616"/>
    </ligand>
</feature>
<evidence type="ECO:0000256" key="6">
    <source>
        <dbReference type="ARBA" id="ARBA00022840"/>
    </source>
</evidence>
<keyword evidence="20" id="KW-1185">Reference proteome</keyword>
<comment type="catalytic activity">
    <reaction evidence="11 15">
        <text>ATP + H2O + phospholipidSide 1 = ADP + phosphate + phospholipidSide 2.</text>
        <dbReference type="EC" id="7.6.2.1"/>
    </reaction>
</comment>
<feature type="binding site" evidence="14">
    <location>
        <position position="389"/>
    </location>
    <ligand>
        <name>Mg(2+)</name>
        <dbReference type="ChEBI" id="CHEBI:18420"/>
    </ligand>
</feature>
<feature type="domain" description="P-type ATPase C-terminal" evidence="18">
    <location>
        <begin position="771"/>
        <end position="1007"/>
    </location>
</feature>
<evidence type="ECO:0000256" key="8">
    <source>
        <dbReference type="ARBA" id="ARBA00022967"/>
    </source>
</evidence>
<comment type="subcellular location">
    <subcellularLocation>
        <location evidence="1 15">Membrane</location>
        <topology evidence="1 15">Multi-pass membrane protein</topology>
    </subcellularLocation>
</comment>
<evidence type="ECO:0000313" key="20">
    <source>
        <dbReference type="Proteomes" id="UP000179807"/>
    </source>
</evidence>
<dbReference type="InterPro" id="IPR023214">
    <property type="entry name" value="HAD_sf"/>
</dbReference>
<feature type="binding site" evidence="13">
    <location>
        <position position="749"/>
    </location>
    <ligand>
        <name>ATP</name>
        <dbReference type="ChEBI" id="CHEBI:30616"/>
    </ligand>
</feature>
<dbReference type="Pfam" id="PF16212">
    <property type="entry name" value="PhoLip_ATPase_C"/>
    <property type="match status" value="1"/>
</dbReference>
<keyword evidence="4 14" id="KW-0479">Metal-binding</keyword>
<organism evidence="19 20">
    <name type="scientific">Tritrichomonas foetus</name>
    <dbReference type="NCBI Taxonomy" id="1144522"/>
    <lineage>
        <taxon>Eukaryota</taxon>
        <taxon>Metamonada</taxon>
        <taxon>Parabasalia</taxon>
        <taxon>Tritrichomonadida</taxon>
        <taxon>Tritrichomonadidae</taxon>
        <taxon>Tritrichomonas</taxon>
    </lineage>
</organism>
<dbReference type="AlphaFoldDB" id="A0A1J4J3N5"/>
<dbReference type="PRINTS" id="PR00119">
    <property type="entry name" value="CATATPASE"/>
</dbReference>
<dbReference type="InterPro" id="IPR001757">
    <property type="entry name" value="P_typ_ATPase"/>
</dbReference>
<feature type="binding site" evidence="13">
    <location>
        <position position="554"/>
    </location>
    <ligand>
        <name>ATP</name>
        <dbReference type="ChEBI" id="CHEBI:30616"/>
    </ligand>
</feature>
<dbReference type="InterPro" id="IPR023299">
    <property type="entry name" value="ATPase_P-typ_cyto_dom_N"/>
</dbReference>
<dbReference type="SFLD" id="SFLDS00003">
    <property type="entry name" value="Haloacid_Dehalogenase"/>
    <property type="match status" value="1"/>
</dbReference>
<evidence type="ECO:0000259" key="18">
    <source>
        <dbReference type="Pfam" id="PF16212"/>
    </source>
</evidence>
<dbReference type="GO" id="GO:0140326">
    <property type="term" value="F:ATPase-coupled intramembrane lipid transporter activity"/>
    <property type="evidence" value="ECO:0007669"/>
    <property type="project" value="UniProtKB-EC"/>
</dbReference>
<feature type="binding site" evidence="13">
    <location>
        <position position="719"/>
    </location>
    <ligand>
        <name>ATP</name>
        <dbReference type="ChEBI" id="CHEBI:30616"/>
    </ligand>
</feature>
<evidence type="ECO:0000313" key="19">
    <source>
        <dbReference type="EMBL" id="OHS94038.1"/>
    </source>
</evidence>
<feature type="domain" description="P-type ATPase N-terminal" evidence="17">
    <location>
        <begin position="31"/>
        <end position="76"/>
    </location>
</feature>
<feature type="transmembrane region" description="Helical" evidence="15">
    <location>
        <begin position="883"/>
        <end position="904"/>
    </location>
</feature>
<evidence type="ECO:0000256" key="12">
    <source>
        <dbReference type="PIRSR" id="PIRSR606539-1"/>
    </source>
</evidence>
<dbReference type="Gene3D" id="3.40.1110.10">
    <property type="entry name" value="Calcium-transporting ATPase, cytoplasmic domain N"/>
    <property type="match status" value="1"/>
</dbReference>
<feature type="binding site" evidence="14">
    <location>
        <position position="745"/>
    </location>
    <ligand>
        <name>Mg(2+)</name>
        <dbReference type="ChEBI" id="CHEBI:18420"/>
    </ligand>
</feature>
<name>A0A1J4J3N5_9EUKA</name>
<evidence type="ECO:0000256" key="2">
    <source>
        <dbReference type="ARBA" id="ARBA00008109"/>
    </source>
</evidence>
<accession>A0A1J4J3N5</accession>
<dbReference type="InterPro" id="IPR006539">
    <property type="entry name" value="P-type_ATPase_IV"/>
</dbReference>
<feature type="compositionally biased region" description="Acidic residues" evidence="16">
    <location>
        <begin position="1092"/>
        <end position="1120"/>
    </location>
</feature>
<dbReference type="SUPFAM" id="SSF56784">
    <property type="entry name" value="HAD-like"/>
    <property type="match status" value="1"/>
</dbReference>
<comment type="caution">
    <text evidence="19">The sequence shown here is derived from an EMBL/GenBank/DDBJ whole genome shotgun (WGS) entry which is preliminary data.</text>
</comment>
<evidence type="ECO:0000256" key="4">
    <source>
        <dbReference type="ARBA" id="ARBA00022723"/>
    </source>
</evidence>
<evidence type="ECO:0000256" key="9">
    <source>
        <dbReference type="ARBA" id="ARBA00022989"/>
    </source>
</evidence>
<dbReference type="InterPro" id="IPR036412">
    <property type="entry name" value="HAD-like_sf"/>
</dbReference>
<dbReference type="EMBL" id="MLAK01001355">
    <property type="protein sequence ID" value="OHS94038.1"/>
    <property type="molecule type" value="Genomic_DNA"/>
</dbReference>
<feature type="transmembrane region" description="Helical" evidence="15">
    <location>
        <begin position="803"/>
        <end position="820"/>
    </location>
</feature>
<dbReference type="GeneID" id="94847537"/>
<feature type="binding site" evidence="13">
    <location>
        <position position="725"/>
    </location>
    <ligand>
        <name>ATP</name>
        <dbReference type="ChEBI" id="CHEBI:30616"/>
    </ligand>
</feature>
<feature type="binding site" evidence="14">
    <location>
        <position position="749"/>
    </location>
    <ligand>
        <name>Mg(2+)</name>
        <dbReference type="ChEBI" id="CHEBI:18420"/>
    </ligand>
</feature>
<evidence type="ECO:0000256" key="7">
    <source>
        <dbReference type="ARBA" id="ARBA00022842"/>
    </source>
</evidence>
<feature type="binding site" evidence="13">
    <location>
        <position position="388"/>
    </location>
    <ligand>
        <name>ATP</name>
        <dbReference type="ChEBI" id="CHEBI:30616"/>
    </ligand>
</feature>
<dbReference type="Gene3D" id="2.70.150.10">
    <property type="entry name" value="Calcium-transporting ATPase, cytoplasmic transduction domain A"/>
    <property type="match status" value="1"/>
</dbReference>
<dbReference type="PANTHER" id="PTHR24092">
    <property type="entry name" value="PROBABLE PHOSPHOLIPID-TRANSPORTING ATPASE"/>
    <property type="match status" value="1"/>
</dbReference>
<dbReference type="Pfam" id="PF13246">
    <property type="entry name" value="Cation_ATPase"/>
    <property type="match status" value="1"/>
</dbReference>
<evidence type="ECO:0000256" key="15">
    <source>
        <dbReference type="RuleBase" id="RU362033"/>
    </source>
</evidence>
<comment type="similarity">
    <text evidence="2 15">Belongs to the cation transport ATPase (P-type) (TC 3.A.3) family. Type IV subfamily.</text>
</comment>
<comment type="cofactor">
    <cofactor evidence="14">
        <name>Mg(2+)</name>
        <dbReference type="ChEBI" id="CHEBI:18420"/>
    </cofactor>
</comment>
<evidence type="ECO:0000256" key="14">
    <source>
        <dbReference type="PIRSR" id="PIRSR606539-3"/>
    </source>
</evidence>
<evidence type="ECO:0000256" key="16">
    <source>
        <dbReference type="SAM" id="MobiDB-lite"/>
    </source>
</evidence>
<dbReference type="SUPFAM" id="SSF81660">
    <property type="entry name" value="Metal cation-transporting ATPase, ATP-binding domain N"/>
    <property type="match status" value="1"/>
</dbReference>
<feature type="region of interest" description="Disordered" evidence="16">
    <location>
        <begin position="1063"/>
        <end position="1120"/>
    </location>
</feature>
<keyword evidence="10 15" id="KW-0472">Membrane</keyword>
<dbReference type="NCBIfam" id="TIGR01494">
    <property type="entry name" value="ATPase_P-type"/>
    <property type="match status" value="1"/>
</dbReference>
<feature type="binding site" evidence="13">
    <location>
        <position position="457"/>
    </location>
    <ligand>
        <name>ATP</name>
        <dbReference type="ChEBI" id="CHEBI:30616"/>
    </ligand>
</feature>
<dbReference type="NCBIfam" id="TIGR01652">
    <property type="entry name" value="ATPase-Plipid"/>
    <property type="match status" value="1"/>
</dbReference>
<dbReference type="Gene3D" id="3.40.50.1000">
    <property type="entry name" value="HAD superfamily/HAD-like"/>
    <property type="match status" value="1"/>
</dbReference>
<dbReference type="RefSeq" id="XP_068347175.1">
    <property type="nucleotide sequence ID" value="XM_068512833.1"/>
</dbReference>
<gene>
    <name evidence="19" type="ORF">TRFO_39777</name>
</gene>